<evidence type="ECO:0000313" key="3">
    <source>
        <dbReference type="Proteomes" id="UP001159363"/>
    </source>
</evidence>
<feature type="region of interest" description="Disordered" evidence="1">
    <location>
        <begin position="429"/>
        <end position="477"/>
    </location>
</feature>
<gene>
    <name evidence="2" type="ORF">PR048_019311</name>
</gene>
<name>A0ABQ9H377_9NEOP</name>
<comment type="caution">
    <text evidence="2">The sequence shown here is derived from an EMBL/GenBank/DDBJ whole genome shotgun (WGS) entry which is preliminary data.</text>
</comment>
<keyword evidence="3" id="KW-1185">Reference proteome</keyword>
<dbReference type="EMBL" id="JARBHB010000007">
    <property type="protein sequence ID" value="KAJ8878725.1"/>
    <property type="molecule type" value="Genomic_DNA"/>
</dbReference>
<dbReference type="Proteomes" id="UP001159363">
    <property type="component" value="Chromosome 6"/>
</dbReference>
<sequence>MRNRRLVFSTPPPLSAELCTDFQPGRRSTEQQRNPKARNNNFKPSKSIQWNGNTKQYPKKPQENLPTKVQDPPHSLHMKIRVRSCREGNTVLRGGRRVAVRKEVYNWFDTVTLHLFAHRATLFSAHRSTINAAKKEVYNWLDSLTLHLFAHRAALFSARRSTINAMRKEVYNWFDTLTLHLFAHRAALLSALRFTINAPSDNNFPASVGSSHDGGGGGRPAGCALLAVARVGLDAGVHPQRRRLVEAREGADDAQLNVARPARRGHAQRPLQRRVAWHEVTCLHDPRQHKHTQPKSQVYSTQNEEHPVHNCQRYLAARNLSCHTISIEIPNLSTVRLLASHHDEPGSIPRRVTPGFSRVGIVPGGTTSRRVFSGIYRFPPSLHSGATPFSSHFTFIGSQDLVVKSSPNLSTQHWKTVLTSRWELRRKSPPRTILTARTRSSPAPGPALTSSDARQYWPLTSPSSSTSRHSSKSPSWFALPRSNPDVSFADESITAEETSSYYLYSTVLGHGGRAVRLIASHQGEKVSIPGRITSRIFTSGNRARRCHWSLGFLRDLPFSPPLHSGTTLFPPNFTLFGPKYLAVKSSPNLSTQLYSIVIVTALGSEVTFAIGSHFIRHYLHASKPIADLQRNTLRIL</sequence>
<feature type="region of interest" description="Disordered" evidence="1">
    <location>
        <begin position="1"/>
        <end position="73"/>
    </location>
</feature>
<organism evidence="2 3">
    <name type="scientific">Dryococelus australis</name>
    <dbReference type="NCBI Taxonomy" id="614101"/>
    <lineage>
        <taxon>Eukaryota</taxon>
        <taxon>Metazoa</taxon>
        <taxon>Ecdysozoa</taxon>
        <taxon>Arthropoda</taxon>
        <taxon>Hexapoda</taxon>
        <taxon>Insecta</taxon>
        <taxon>Pterygota</taxon>
        <taxon>Neoptera</taxon>
        <taxon>Polyneoptera</taxon>
        <taxon>Phasmatodea</taxon>
        <taxon>Verophasmatodea</taxon>
        <taxon>Anareolatae</taxon>
        <taxon>Phasmatidae</taxon>
        <taxon>Eurycanthinae</taxon>
        <taxon>Dryococelus</taxon>
    </lineage>
</organism>
<evidence type="ECO:0000313" key="2">
    <source>
        <dbReference type="EMBL" id="KAJ8878725.1"/>
    </source>
</evidence>
<feature type="compositionally biased region" description="Polar residues" evidence="1">
    <location>
        <begin position="31"/>
        <end position="56"/>
    </location>
</feature>
<proteinExistence type="predicted"/>
<protein>
    <submittedName>
        <fullName evidence="2">Uncharacterized protein</fullName>
    </submittedName>
</protein>
<feature type="compositionally biased region" description="Low complexity" evidence="1">
    <location>
        <begin position="460"/>
        <end position="475"/>
    </location>
</feature>
<evidence type="ECO:0000256" key="1">
    <source>
        <dbReference type="SAM" id="MobiDB-lite"/>
    </source>
</evidence>
<reference evidence="2 3" key="1">
    <citation type="submission" date="2023-02" db="EMBL/GenBank/DDBJ databases">
        <title>LHISI_Scaffold_Assembly.</title>
        <authorList>
            <person name="Stuart O.P."/>
            <person name="Cleave R."/>
            <person name="Magrath M.J.L."/>
            <person name="Mikheyev A.S."/>
        </authorList>
    </citation>
    <scope>NUCLEOTIDE SEQUENCE [LARGE SCALE GENOMIC DNA]</scope>
    <source>
        <strain evidence="2">Daus_M_001</strain>
        <tissue evidence="2">Leg muscle</tissue>
    </source>
</reference>
<accession>A0ABQ9H377</accession>